<evidence type="ECO:0000313" key="2">
    <source>
        <dbReference type="Proteomes" id="UP000266172"/>
    </source>
</evidence>
<sequence>MTIFFSRCCSTEGESAFSLLPCGEQIGLAGLASPCHLFLKGAKETAKMSEQLSEDLNGVKLSFHEGNRVPFIGEKSRRSDEGNRVPLRCPLRPEKGKRSGTGDDVPPNPFVYRVLDAARPGKSIRGLQHPQLGEVLVDLEKLITQNAGCFAPQETNVRVIAR</sequence>
<dbReference type="EMBL" id="QRVL01000001">
    <property type="protein sequence ID" value="RGS42405.1"/>
    <property type="molecule type" value="Genomic_DNA"/>
</dbReference>
<protein>
    <submittedName>
        <fullName evidence="1">Uncharacterized protein</fullName>
    </submittedName>
</protein>
<reference evidence="1 2" key="1">
    <citation type="submission" date="2018-08" db="EMBL/GenBank/DDBJ databases">
        <title>A genome reference for cultivated species of the human gut microbiota.</title>
        <authorList>
            <person name="Zou Y."/>
            <person name="Xue W."/>
            <person name="Luo G."/>
        </authorList>
    </citation>
    <scope>NUCLEOTIDE SEQUENCE [LARGE SCALE GENOMIC DNA]</scope>
    <source>
        <strain evidence="1 2">AF22-12AC</strain>
    </source>
</reference>
<comment type="caution">
    <text evidence="1">The sequence shown here is derived from an EMBL/GenBank/DDBJ whole genome shotgun (WGS) entry which is preliminary data.</text>
</comment>
<name>A0A395VFE9_9FIRM</name>
<organism evidence="1 2">
    <name type="scientific">Roseburia hominis</name>
    <dbReference type="NCBI Taxonomy" id="301301"/>
    <lineage>
        <taxon>Bacteria</taxon>
        <taxon>Bacillati</taxon>
        <taxon>Bacillota</taxon>
        <taxon>Clostridia</taxon>
        <taxon>Lachnospirales</taxon>
        <taxon>Lachnospiraceae</taxon>
        <taxon>Roseburia</taxon>
    </lineage>
</organism>
<evidence type="ECO:0000313" key="1">
    <source>
        <dbReference type="EMBL" id="RGS42405.1"/>
    </source>
</evidence>
<dbReference type="AlphaFoldDB" id="A0A395VFE9"/>
<gene>
    <name evidence="1" type="ORF">DWX93_03520</name>
</gene>
<dbReference type="Proteomes" id="UP000266172">
    <property type="component" value="Unassembled WGS sequence"/>
</dbReference>
<proteinExistence type="predicted"/>
<accession>A0A395VFE9</accession>